<dbReference type="InterPro" id="IPR008984">
    <property type="entry name" value="SMAD_FHA_dom_sf"/>
</dbReference>
<keyword evidence="4" id="KW-1185">Reference proteome</keyword>
<dbReference type="Gene3D" id="2.60.200.20">
    <property type="match status" value="1"/>
</dbReference>
<evidence type="ECO:0000313" key="4">
    <source>
        <dbReference type="Proteomes" id="UP000724874"/>
    </source>
</evidence>
<gene>
    <name evidence="3" type="ORF">CPB84DRAFT_1635324</name>
</gene>
<dbReference type="SUPFAM" id="SSF49879">
    <property type="entry name" value="SMAD/FHA domain"/>
    <property type="match status" value="1"/>
</dbReference>
<feature type="domain" description="FHA" evidence="2">
    <location>
        <begin position="30"/>
        <end position="54"/>
    </location>
</feature>
<evidence type="ECO:0000313" key="3">
    <source>
        <dbReference type="EMBL" id="KAF8909801.1"/>
    </source>
</evidence>
<dbReference type="InterPro" id="IPR000253">
    <property type="entry name" value="FHA_dom"/>
</dbReference>
<feature type="region of interest" description="Disordered" evidence="1">
    <location>
        <begin position="129"/>
        <end position="149"/>
    </location>
</feature>
<feature type="non-terminal residue" evidence="3">
    <location>
        <position position="149"/>
    </location>
</feature>
<evidence type="ECO:0000259" key="2">
    <source>
        <dbReference type="PROSITE" id="PS50006"/>
    </source>
</evidence>
<protein>
    <recommendedName>
        <fullName evidence="2">FHA domain-containing protein</fullName>
    </recommendedName>
</protein>
<name>A0A9P5TRQ2_GYMJU</name>
<accession>A0A9P5TRQ2</accession>
<dbReference type="EMBL" id="JADNYJ010000008">
    <property type="protein sequence ID" value="KAF8909801.1"/>
    <property type="molecule type" value="Genomic_DNA"/>
</dbReference>
<dbReference type="Pfam" id="PF00498">
    <property type="entry name" value="FHA"/>
    <property type="match status" value="1"/>
</dbReference>
<proteinExistence type="predicted"/>
<dbReference type="AlphaFoldDB" id="A0A9P5TRQ2"/>
<organism evidence="3 4">
    <name type="scientific">Gymnopilus junonius</name>
    <name type="common">Spectacular rustgill mushroom</name>
    <name type="synonym">Gymnopilus spectabilis subsp. junonius</name>
    <dbReference type="NCBI Taxonomy" id="109634"/>
    <lineage>
        <taxon>Eukaryota</taxon>
        <taxon>Fungi</taxon>
        <taxon>Dikarya</taxon>
        <taxon>Basidiomycota</taxon>
        <taxon>Agaricomycotina</taxon>
        <taxon>Agaricomycetes</taxon>
        <taxon>Agaricomycetidae</taxon>
        <taxon>Agaricales</taxon>
        <taxon>Agaricineae</taxon>
        <taxon>Hymenogastraceae</taxon>
        <taxon>Gymnopilus</taxon>
    </lineage>
</organism>
<dbReference type="Proteomes" id="UP000724874">
    <property type="component" value="Unassembled WGS sequence"/>
</dbReference>
<comment type="caution">
    <text evidence="3">The sequence shown here is derived from an EMBL/GenBank/DDBJ whole genome shotgun (WGS) entry which is preliminary data.</text>
</comment>
<feature type="non-terminal residue" evidence="3">
    <location>
        <position position="1"/>
    </location>
</feature>
<reference evidence="3" key="1">
    <citation type="submission" date="2020-11" db="EMBL/GenBank/DDBJ databases">
        <authorList>
            <consortium name="DOE Joint Genome Institute"/>
            <person name="Ahrendt S."/>
            <person name="Riley R."/>
            <person name="Andreopoulos W."/>
            <person name="LaButti K."/>
            <person name="Pangilinan J."/>
            <person name="Ruiz-duenas F.J."/>
            <person name="Barrasa J.M."/>
            <person name="Sanchez-Garcia M."/>
            <person name="Camarero S."/>
            <person name="Miyauchi S."/>
            <person name="Serrano A."/>
            <person name="Linde D."/>
            <person name="Babiker R."/>
            <person name="Drula E."/>
            <person name="Ayuso-Fernandez I."/>
            <person name="Pacheco R."/>
            <person name="Padilla G."/>
            <person name="Ferreira P."/>
            <person name="Barriuso J."/>
            <person name="Kellner H."/>
            <person name="Castanera R."/>
            <person name="Alfaro M."/>
            <person name="Ramirez L."/>
            <person name="Pisabarro A.G."/>
            <person name="Kuo A."/>
            <person name="Tritt A."/>
            <person name="Lipzen A."/>
            <person name="He G."/>
            <person name="Yan M."/>
            <person name="Ng V."/>
            <person name="Cullen D."/>
            <person name="Martin F."/>
            <person name="Rosso M.-N."/>
            <person name="Henrissat B."/>
            <person name="Hibbett D."/>
            <person name="Martinez A.T."/>
            <person name="Grigoriev I.V."/>
        </authorList>
    </citation>
    <scope>NUCLEOTIDE SEQUENCE</scope>
    <source>
        <strain evidence="3">AH 44721</strain>
    </source>
</reference>
<evidence type="ECO:0000256" key="1">
    <source>
        <dbReference type="SAM" id="MobiDB-lite"/>
    </source>
</evidence>
<dbReference type="PROSITE" id="PS50006">
    <property type="entry name" value="FHA_DOMAIN"/>
    <property type="match status" value="1"/>
</dbReference>
<sequence>LKKRTSTLPVNGSPEQSQVVTSFGIDNANLTFGRASSCDVRLYYPSVDSVHCTVVNEDGKRVREQPQQSIIPLSNNTVFEIHGKRFKFTYPPKEVRRVLLATPASELQRSFFLLKTQLRLSMIQSAQVFSPRPSHDPRENLRILQSPIR</sequence>
<dbReference type="OrthoDB" id="6288785at2759"/>